<dbReference type="GO" id="GO:0009307">
    <property type="term" value="P:DNA restriction-modification system"/>
    <property type="evidence" value="ECO:0007669"/>
    <property type="project" value="UniProtKB-KW"/>
</dbReference>
<feature type="domain" description="Type I restriction modification DNA specificity" evidence="4">
    <location>
        <begin position="234"/>
        <end position="411"/>
    </location>
</feature>
<name>A0A6M8EDE3_9BACT</name>
<proteinExistence type="inferred from homology"/>
<comment type="similarity">
    <text evidence="1">Belongs to the type-I restriction system S methylase family.</text>
</comment>
<evidence type="ECO:0000313" key="5">
    <source>
        <dbReference type="EMBL" id="QKE28540.1"/>
    </source>
</evidence>
<dbReference type="InterPro" id="IPR044946">
    <property type="entry name" value="Restrct_endonuc_typeI_TRD_sf"/>
</dbReference>
<protein>
    <submittedName>
        <fullName evidence="5">Type I restriction/modification system, specificity subunit</fullName>
    </submittedName>
</protein>
<evidence type="ECO:0000313" key="6">
    <source>
        <dbReference type="Proteomes" id="UP000503483"/>
    </source>
</evidence>
<dbReference type="EMBL" id="CP042652">
    <property type="protein sequence ID" value="QKE28540.1"/>
    <property type="molecule type" value="Genomic_DNA"/>
</dbReference>
<dbReference type="InterPro" id="IPR000055">
    <property type="entry name" value="Restrct_endonuc_typeI_TRD"/>
</dbReference>
<dbReference type="Gene3D" id="1.10.287.1120">
    <property type="entry name" value="Bipartite methylase S protein"/>
    <property type="match status" value="1"/>
</dbReference>
<dbReference type="SUPFAM" id="SSF116734">
    <property type="entry name" value="DNA methylase specificity domain"/>
    <property type="match status" value="2"/>
</dbReference>
<dbReference type="Proteomes" id="UP000503483">
    <property type="component" value="Chromosome"/>
</dbReference>
<feature type="domain" description="Type I restriction modification DNA specificity" evidence="4">
    <location>
        <begin position="17"/>
        <end position="198"/>
    </location>
</feature>
<reference evidence="5 6" key="1">
    <citation type="submission" date="2019-08" db="EMBL/GenBank/DDBJ databases">
        <title>Complete genome sequence of Arcobacter acticola.</title>
        <authorList>
            <person name="Miller W."/>
        </authorList>
    </citation>
    <scope>NUCLEOTIDE SEQUENCE [LARGE SCALE GENOMIC DNA]</scope>
    <source>
        <strain evidence="5 6">KCTC 52212</strain>
    </source>
</reference>
<dbReference type="CDD" id="cd17521">
    <property type="entry name" value="RMtype1_S_Sau13435ORF2165P_TRD2-CR2_like"/>
    <property type="match status" value="1"/>
</dbReference>
<dbReference type="KEGG" id="paco:AACT_1369"/>
<accession>A0A6M8EDE3</accession>
<keyword evidence="2" id="KW-0680">Restriction system</keyword>
<keyword evidence="3" id="KW-0238">DNA-binding</keyword>
<dbReference type="PANTHER" id="PTHR30408">
    <property type="entry name" value="TYPE-1 RESTRICTION ENZYME ECOKI SPECIFICITY PROTEIN"/>
    <property type="match status" value="1"/>
</dbReference>
<evidence type="ECO:0000256" key="2">
    <source>
        <dbReference type="ARBA" id="ARBA00022747"/>
    </source>
</evidence>
<dbReference type="Pfam" id="PF01420">
    <property type="entry name" value="Methylase_S"/>
    <property type="match status" value="2"/>
</dbReference>
<dbReference type="GO" id="GO:0003677">
    <property type="term" value="F:DNA binding"/>
    <property type="evidence" value="ECO:0007669"/>
    <property type="project" value="UniProtKB-KW"/>
</dbReference>
<evidence type="ECO:0000256" key="1">
    <source>
        <dbReference type="ARBA" id="ARBA00010923"/>
    </source>
</evidence>
<keyword evidence="6" id="KW-1185">Reference proteome</keyword>
<organism evidence="5 6">
    <name type="scientific">Arcobacter acticola</name>
    <dbReference type="NCBI Taxonomy" id="1849015"/>
    <lineage>
        <taxon>Bacteria</taxon>
        <taxon>Pseudomonadati</taxon>
        <taxon>Campylobacterota</taxon>
        <taxon>Epsilonproteobacteria</taxon>
        <taxon>Campylobacterales</taxon>
        <taxon>Arcobacteraceae</taxon>
        <taxon>Arcobacter</taxon>
    </lineage>
</organism>
<gene>
    <name evidence="5" type="primary">hsdS1</name>
    <name evidence="5" type="ORF">AACT_1369</name>
</gene>
<evidence type="ECO:0000256" key="3">
    <source>
        <dbReference type="ARBA" id="ARBA00023125"/>
    </source>
</evidence>
<dbReference type="AlphaFoldDB" id="A0A6M8EDE3"/>
<dbReference type="Gene3D" id="3.90.220.20">
    <property type="entry name" value="DNA methylase specificity domains"/>
    <property type="match status" value="2"/>
</dbReference>
<evidence type="ECO:0000259" key="4">
    <source>
        <dbReference type="Pfam" id="PF01420"/>
    </source>
</evidence>
<dbReference type="CDD" id="cd17265">
    <property type="entry name" value="RMtype1_S_Eco4255III-TRD2-CR2_like"/>
    <property type="match status" value="1"/>
</dbReference>
<sequence length="434" mass="49457">MSILMKDSGVQWIGDIPENWKVKVLKRVLAEPLKYGANEAAEFENTDHPRYIRITDFGNDGLLKDDTFKSLEPQIAEPYLLNEGDVLFARSGATVGKTFQFKNYKGKACFAGYLIKANPQNYLISSDFLYYFTKSPAYDTWKESIFTQATIQNIGADKYAYLPVVVPSIKIQKRITDFLDKATLQIDDAIKTKEKQLKTLEALKKSIIHKAVTKGLDDSVEMIDSKIEWIGDIPKSWRVEKLKYIGKSIIGLTYSPNDVTDKENGIHVLRSSNIQNGKMDFGNNVYVDKKIPENLITQKGDILICSRNGSRKLIGKNILIDESNCNCTFGAFMTIFRSNMNKYLYFIFNSTLFSHQAGSFMTSTINQLTINAINNMKVPIPPKDEQKNIIDYLTIEVEKINTLKENVKKQIDKLKEYKKSLIYEYVTGKKQIKG</sequence>
<dbReference type="InterPro" id="IPR052021">
    <property type="entry name" value="Type-I_RS_S_subunit"/>
</dbReference>
<dbReference type="REBASE" id="396907">
    <property type="entry name" value="S.Pac52212ORF1368P"/>
</dbReference>
<dbReference type="RefSeq" id="WP_172126115.1">
    <property type="nucleotide sequence ID" value="NZ_CP042652.1"/>
</dbReference>
<dbReference type="PANTHER" id="PTHR30408:SF12">
    <property type="entry name" value="TYPE I RESTRICTION ENZYME MJAVIII SPECIFICITY SUBUNIT"/>
    <property type="match status" value="1"/>
</dbReference>